<feature type="transmembrane region" description="Helical" evidence="2">
    <location>
        <begin position="79"/>
        <end position="107"/>
    </location>
</feature>
<evidence type="ECO:0000256" key="2">
    <source>
        <dbReference type="SAM" id="Phobius"/>
    </source>
</evidence>
<feature type="region of interest" description="Disordered" evidence="1">
    <location>
        <begin position="17"/>
        <end position="62"/>
    </location>
</feature>
<dbReference type="Proteomes" id="UP000324222">
    <property type="component" value="Unassembled WGS sequence"/>
</dbReference>
<evidence type="ECO:0000256" key="1">
    <source>
        <dbReference type="SAM" id="MobiDB-lite"/>
    </source>
</evidence>
<keyword evidence="4" id="KW-1185">Reference proteome</keyword>
<evidence type="ECO:0000313" key="3">
    <source>
        <dbReference type="EMBL" id="MPC96523.1"/>
    </source>
</evidence>
<evidence type="ECO:0000313" key="4">
    <source>
        <dbReference type="Proteomes" id="UP000324222"/>
    </source>
</evidence>
<organism evidence="3 4">
    <name type="scientific">Portunus trituberculatus</name>
    <name type="common">Swimming crab</name>
    <name type="synonym">Neptunus trituberculatus</name>
    <dbReference type="NCBI Taxonomy" id="210409"/>
    <lineage>
        <taxon>Eukaryota</taxon>
        <taxon>Metazoa</taxon>
        <taxon>Ecdysozoa</taxon>
        <taxon>Arthropoda</taxon>
        <taxon>Crustacea</taxon>
        <taxon>Multicrustacea</taxon>
        <taxon>Malacostraca</taxon>
        <taxon>Eumalacostraca</taxon>
        <taxon>Eucarida</taxon>
        <taxon>Decapoda</taxon>
        <taxon>Pleocyemata</taxon>
        <taxon>Brachyura</taxon>
        <taxon>Eubrachyura</taxon>
        <taxon>Portunoidea</taxon>
        <taxon>Portunidae</taxon>
        <taxon>Portuninae</taxon>
        <taxon>Portunus</taxon>
    </lineage>
</organism>
<feature type="compositionally biased region" description="Acidic residues" evidence="1">
    <location>
        <begin position="49"/>
        <end position="62"/>
    </location>
</feature>
<sequence length="139" mass="16830">MRKSQYLSETFGYDVRTGRQTDTKDKFMEKEEEEEEEEEEWIGGQLRVEEEEEEEEEGEEEEEECLIYMLTNAPLASRLPICILLVVIFLFIFKLTCFRHLFISFIIPYHPSPHLHTHFPSVMLHCHIFHFLFYLFLLY</sequence>
<name>A0A5B7JQ10_PORTR</name>
<gene>
    <name evidence="3" type="ORF">E2C01_091786</name>
</gene>
<keyword evidence="2" id="KW-0472">Membrane</keyword>
<keyword evidence="2" id="KW-0812">Transmembrane</keyword>
<reference evidence="3 4" key="1">
    <citation type="submission" date="2019-05" db="EMBL/GenBank/DDBJ databases">
        <title>Another draft genome of Portunus trituberculatus and its Hox gene families provides insights of decapod evolution.</title>
        <authorList>
            <person name="Jeong J.-H."/>
            <person name="Song I."/>
            <person name="Kim S."/>
            <person name="Choi T."/>
            <person name="Kim D."/>
            <person name="Ryu S."/>
            <person name="Kim W."/>
        </authorList>
    </citation>
    <scope>NUCLEOTIDE SEQUENCE [LARGE SCALE GENOMIC DNA]</scope>
    <source>
        <tissue evidence="3">Muscle</tissue>
    </source>
</reference>
<feature type="compositionally biased region" description="Acidic residues" evidence="1">
    <location>
        <begin position="30"/>
        <end position="41"/>
    </location>
</feature>
<protein>
    <submittedName>
        <fullName evidence="3">Uncharacterized protein</fullName>
    </submittedName>
</protein>
<proteinExistence type="predicted"/>
<feature type="compositionally biased region" description="Basic and acidic residues" evidence="1">
    <location>
        <begin position="17"/>
        <end position="29"/>
    </location>
</feature>
<comment type="caution">
    <text evidence="3">The sequence shown here is derived from an EMBL/GenBank/DDBJ whole genome shotgun (WGS) entry which is preliminary data.</text>
</comment>
<accession>A0A5B7JQ10</accession>
<dbReference type="AlphaFoldDB" id="A0A5B7JQ10"/>
<dbReference type="EMBL" id="VSRR010106301">
    <property type="protein sequence ID" value="MPC96523.1"/>
    <property type="molecule type" value="Genomic_DNA"/>
</dbReference>
<feature type="transmembrane region" description="Helical" evidence="2">
    <location>
        <begin position="119"/>
        <end position="138"/>
    </location>
</feature>
<keyword evidence="2" id="KW-1133">Transmembrane helix</keyword>